<gene>
    <name evidence="8" type="primary">SRG1</name>
    <name evidence="8" type="ORF">SDJN03_14124</name>
</gene>
<evidence type="ECO:0000256" key="1">
    <source>
        <dbReference type="ARBA" id="ARBA00008056"/>
    </source>
</evidence>
<feature type="domain" description="Fe2OG dioxygenase" evidence="7">
    <location>
        <begin position="206"/>
        <end position="306"/>
    </location>
</feature>
<evidence type="ECO:0000313" key="8">
    <source>
        <dbReference type="EMBL" id="KAG6591778.1"/>
    </source>
</evidence>
<evidence type="ECO:0000256" key="6">
    <source>
        <dbReference type="RuleBase" id="RU003682"/>
    </source>
</evidence>
<dbReference type="EMBL" id="JAGKQH010000009">
    <property type="protein sequence ID" value="KAG6591778.1"/>
    <property type="molecule type" value="Genomic_DNA"/>
</dbReference>
<dbReference type="InterPro" id="IPR026992">
    <property type="entry name" value="DIOX_N"/>
</dbReference>
<dbReference type="PANTHER" id="PTHR47991">
    <property type="entry name" value="OXOGLUTARATE/IRON-DEPENDENT DIOXYGENASE"/>
    <property type="match status" value="1"/>
</dbReference>
<evidence type="ECO:0000313" key="9">
    <source>
        <dbReference type="Proteomes" id="UP000685013"/>
    </source>
</evidence>
<evidence type="ECO:0000259" key="7">
    <source>
        <dbReference type="PROSITE" id="PS51471"/>
    </source>
</evidence>
<dbReference type="InterPro" id="IPR044861">
    <property type="entry name" value="IPNS-like_FE2OG_OXY"/>
</dbReference>
<keyword evidence="5 6" id="KW-0408">Iron</keyword>
<dbReference type="GO" id="GO:0031418">
    <property type="term" value="F:L-ascorbic acid binding"/>
    <property type="evidence" value="ECO:0007669"/>
    <property type="project" value="UniProtKB-KW"/>
</dbReference>
<evidence type="ECO:0000256" key="5">
    <source>
        <dbReference type="ARBA" id="ARBA00023004"/>
    </source>
</evidence>
<keyword evidence="3" id="KW-0847">Vitamin C</keyword>
<dbReference type="Pfam" id="PF03171">
    <property type="entry name" value="2OG-FeII_Oxy"/>
    <property type="match status" value="1"/>
</dbReference>
<protein>
    <submittedName>
        <fullName evidence="8">Protein SRG1</fullName>
    </submittedName>
</protein>
<dbReference type="GO" id="GO:0046872">
    <property type="term" value="F:metal ion binding"/>
    <property type="evidence" value="ECO:0007669"/>
    <property type="project" value="UniProtKB-KW"/>
</dbReference>
<evidence type="ECO:0000256" key="3">
    <source>
        <dbReference type="ARBA" id="ARBA00022896"/>
    </source>
</evidence>
<reference evidence="8 9" key="1">
    <citation type="journal article" date="2021" name="Hortic Res">
        <title>The domestication of Cucurbita argyrosperma as revealed by the genome of its wild relative.</title>
        <authorList>
            <person name="Barrera-Redondo J."/>
            <person name="Sanchez-de la Vega G."/>
            <person name="Aguirre-Liguori J.A."/>
            <person name="Castellanos-Morales G."/>
            <person name="Gutierrez-Guerrero Y.T."/>
            <person name="Aguirre-Dugua X."/>
            <person name="Aguirre-Planter E."/>
            <person name="Tenaillon M.I."/>
            <person name="Lira-Saade R."/>
            <person name="Eguiarte L.E."/>
        </authorList>
    </citation>
    <scope>NUCLEOTIDE SEQUENCE [LARGE SCALE GENOMIC DNA]</scope>
    <source>
        <strain evidence="8">JBR-2021</strain>
    </source>
</reference>
<dbReference type="PROSITE" id="PS51471">
    <property type="entry name" value="FE2OG_OXY"/>
    <property type="match status" value="1"/>
</dbReference>
<comment type="caution">
    <text evidence="8">The sequence shown here is derived from an EMBL/GenBank/DDBJ whole genome shotgun (WGS) entry which is preliminary data.</text>
</comment>
<evidence type="ECO:0000256" key="2">
    <source>
        <dbReference type="ARBA" id="ARBA00022723"/>
    </source>
</evidence>
<organism evidence="8 9">
    <name type="scientific">Cucurbita argyrosperma subsp. sororia</name>
    <dbReference type="NCBI Taxonomy" id="37648"/>
    <lineage>
        <taxon>Eukaryota</taxon>
        <taxon>Viridiplantae</taxon>
        <taxon>Streptophyta</taxon>
        <taxon>Embryophyta</taxon>
        <taxon>Tracheophyta</taxon>
        <taxon>Spermatophyta</taxon>
        <taxon>Magnoliopsida</taxon>
        <taxon>eudicotyledons</taxon>
        <taxon>Gunneridae</taxon>
        <taxon>Pentapetalae</taxon>
        <taxon>rosids</taxon>
        <taxon>fabids</taxon>
        <taxon>Cucurbitales</taxon>
        <taxon>Cucurbitaceae</taxon>
        <taxon>Cucurbiteae</taxon>
        <taxon>Cucurbita</taxon>
    </lineage>
</organism>
<sequence>MAEKNNTSRFGGSILVPSVQELAKQPIIEVPSRYIRPDLHSFPIVSAASEIPVIDMSKFHSDASMHSELARLHSACKNWGFFQLVNHGVSDSLIEKMKAETQKFFNLPIEEKKKRLWQSEEDAEGFGQAFVVSEEQKLDWCDLFFIATAPPHLRKPRLFQNLPLAFRNTMEEYSAEVKNLAMAIFEQFEKALGIKEGELTEIFKDGSQSMRMNYYPPCPEPEKVIGLTPHSDAVGLTILLQINEMEGLKIKKDGNWVAVTPLPNAFIVNIGDIMEIITNGEYKSIEHCATVNAKRERLSIATFNNPSLEKEIKAIPSLITPHSPPLFTTLTYQQFVRLLFSRKLDGKSHLDTLRIHTPPT</sequence>
<dbReference type="FunFam" id="2.60.120.330:FF:000001">
    <property type="entry name" value="Protein SRG1"/>
    <property type="match status" value="1"/>
</dbReference>
<accession>A0AAV6N5V0</accession>
<dbReference type="GO" id="GO:0016491">
    <property type="term" value="F:oxidoreductase activity"/>
    <property type="evidence" value="ECO:0007669"/>
    <property type="project" value="UniProtKB-KW"/>
</dbReference>
<dbReference type="Pfam" id="PF14226">
    <property type="entry name" value="DIOX_N"/>
    <property type="match status" value="1"/>
</dbReference>
<dbReference type="InterPro" id="IPR050295">
    <property type="entry name" value="Plant_2OG-oxidoreductases"/>
</dbReference>
<comment type="similarity">
    <text evidence="1 6">Belongs to the iron/ascorbate-dependent oxidoreductase family.</text>
</comment>
<keyword evidence="2 6" id="KW-0479">Metal-binding</keyword>
<feature type="non-terminal residue" evidence="8">
    <location>
        <position position="1"/>
    </location>
</feature>
<keyword evidence="4 6" id="KW-0560">Oxidoreductase</keyword>
<name>A0AAV6N5V0_9ROSI</name>
<dbReference type="AlphaFoldDB" id="A0AAV6N5V0"/>
<proteinExistence type="inferred from homology"/>
<keyword evidence="9" id="KW-1185">Reference proteome</keyword>
<dbReference type="Proteomes" id="UP000685013">
    <property type="component" value="Chromosome 9"/>
</dbReference>
<evidence type="ECO:0000256" key="4">
    <source>
        <dbReference type="ARBA" id="ARBA00023002"/>
    </source>
</evidence>
<dbReference type="InterPro" id="IPR005123">
    <property type="entry name" value="Oxoglu/Fe-dep_dioxygenase_dom"/>
</dbReference>